<sequence>MYDRPWTKAVRDRIRQDTKRAIMAEGASTSLDADVIISGTMVEQSTLKGGMQALVSQDDAAPTPGSICTIPNELLSQILGHLDTKSISADLFDEPRLDITQASIADLKAVSCVSSLWRQIAFPILFKHARFIVPEPKDHRPAALENQIKPFLAFAIQNSLHTITESFTLIVQDANVSSIGQNPLDRFSSFWISIFDILDPLELLVAAPPEVLGALAACFMILGQSWQFRTPCQYLQLKQSKPSPTSQLKTEDNFIRAQKLLESQIREANDTGNFGPPAGQAPRNIGGSIWPDNPNNAEAEEIAFPARAERSTLLQGRPWSKLLLNEGSSIRAYASYEWWMRSPPSILSDLVGADFDNQKALISPTVRDFSYIGIFPFAKHFRDLVKFLPRLDRLYTQFVPRNQILQDPIRMAQVEATDLWSERNTAYSYLMEQLFNAPPIGSYKYLREFESGDAADKDAWNMAVQYVQRMNGEWKVEKEGVFVRDLAVIGPESDTGDNSLLSV</sequence>
<dbReference type="CDD" id="cd09917">
    <property type="entry name" value="F-box_SF"/>
    <property type="match status" value="1"/>
</dbReference>
<dbReference type="EMBL" id="KQ947413">
    <property type="protein sequence ID" value="KUJ18325.1"/>
    <property type="molecule type" value="Genomic_DNA"/>
</dbReference>
<dbReference type="RefSeq" id="XP_018072680.1">
    <property type="nucleotide sequence ID" value="XM_018210709.2"/>
</dbReference>
<dbReference type="OrthoDB" id="5296720at2759"/>
<accession>A0A194XDR4</accession>
<gene>
    <name evidence="1" type="ORF">LY89DRAFT_615017</name>
</gene>
<evidence type="ECO:0000313" key="1">
    <source>
        <dbReference type="EMBL" id="KUJ18325.1"/>
    </source>
</evidence>
<dbReference type="STRING" id="149040.A0A194XDR4"/>
<dbReference type="GeneID" id="28820435"/>
<feature type="non-terminal residue" evidence="1">
    <location>
        <position position="503"/>
    </location>
</feature>
<evidence type="ECO:0000313" key="2">
    <source>
        <dbReference type="Proteomes" id="UP000070700"/>
    </source>
</evidence>
<keyword evidence="2" id="KW-1185">Reference proteome</keyword>
<dbReference type="KEGG" id="psco:LY89DRAFT_615017"/>
<reference evidence="1 2" key="1">
    <citation type="submission" date="2015-10" db="EMBL/GenBank/DDBJ databases">
        <title>Full genome of DAOMC 229536 Phialocephala scopiformis, a fungal endophyte of spruce producing the potent anti-insectan compound rugulosin.</title>
        <authorList>
            <consortium name="DOE Joint Genome Institute"/>
            <person name="Walker A.K."/>
            <person name="Frasz S.L."/>
            <person name="Seifert K.A."/>
            <person name="Miller J.D."/>
            <person name="Mondo S.J."/>
            <person name="Labutti K."/>
            <person name="Lipzen A."/>
            <person name="Dockter R."/>
            <person name="Kennedy M."/>
            <person name="Grigoriev I.V."/>
            <person name="Spatafora J.W."/>
        </authorList>
    </citation>
    <scope>NUCLEOTIDE SEQUENCE [LARGE SCALE GENOMIC DNA]</scope>
    <source>
        <strain evidence="1 2">CBS 120377</strain>
    </source>
</reference>
<evidence type="ECO:0008006" key="3">
    <source>
        <dbReference type="Google" id="ProtNLM"/>
    </source>
</evidence>
<dbReference type="InParanoid" id="A0A194XDR4"/>
<dbReference type="AlphaFoldDB" id="A0A194XDR4"/>
<name>A0A194XDR4_MOLSC</name>
<proteinExistence type="predicted"/>
<dbReference type="Proteomes" id="UP000070700">
    <property type="component" value="Unassembled WGS sequence"/>
</dbReference>
<organism evidence="1 2">
    <name type="scientific">Mollisia scopiformis</name>
    <name type="common">Conifer needle endophyte fungus</name>
    <name type="synonym">Phialocephala scopiformis</name>
    <dbReference type="NCBI Taxonomy" id="149040"/>
    <lineage>
        <taxon>Eukaryota</taxon>
        <taxon>Fungi</taxon>
        <taxon>Dikarya</taxon>
        <taxon>Ascomycota</taxon>
        <taxon>Pezizomycotina</taxon>
        <taxon>Leotiomycetes</taxon>
        <taxon>Helotiales</taxon>
        <taxon>Mollisiaceae</taxon>
        <taxon>Mollisia</taxon>
    </lineage>
</organism>
<protein>
    <recommendedName>
        <fullName evidence="3">F-box domain-containing protein</fullName>
    </recommendedName>
</protein>